<evidence type="ECO:0000313" key="4">
    <source>
        <dbReference type="EMBL" id="KEO81240.1"/>
    </source>
</evidence>
<dbReference type="STRING" id="1157490.EL26_21785"/>
<keyword evidence="2" id="KW-0804">Transcription</keyword>
<protein>
    <recommendedName>
        <fullName evidence="3">HTH luxR-type domain-containing protein</fullName>
    </recommendedName>
</protein>
<dbReference type="InterPro" id="IPR000792">
    <property type="entry name" value="Tscrpt_reg_LuxR_C"/>
</dbReference>
<evidence type="ECO:0000259" key="3">
    <source>
        <dbReference type="SMART" id="SM00421"/>
    </source>
</evidence>
<evidence type="ECO:0000313" key="5">
    <source>
        <dbReference type="Proteomes" id="UP000027931"/>
    </source>
</evidence>
<dbReference type="InterPro" id="IPR016032">
    <property type="entry name" value="Sig_transdc_resp-reg_C-effctor"/>
</dbReference>
<keyword evidence="1" id="KW-0805">Transcription regulation</keyword>
<dbReference type="GO" id="GO:0006355">
    <property type="term" value="P:regulation of DNA-templated transcription"/>
    <property type="evidence" value="ECO:0007669"/>
    <property type="project" value="InterPro"/>
</dbReference>
<dbReference type="InterPro" id="IPR035901">
    <property type="entry name" value="GIY-YIG_endonuc_sf"/>
</dbReference>
<dbReference type="EMBL" id="JMIR01000042">
    <property type="protein sequence ID" value="KEO81240.1"/>
    <property type="molecule type" value="Genomic_DNA"/>
</dbReference>
<keyword evidence="5" id="KW-1185">Reference proteome</keyword>
<comment type="caution">
    <text evidence="4">The sequence shown here is derived from an EMBL/GenBank/DDBJ whole genome shotgun (WGS) entry which is preliminary data.</text>
</comment>
<dbReference type="CDD" id="cd10451">
    <property type="entry name" value="GIY-YIG_LuxR_like"/>
    <property type="match status" value="1"/>
</dbReference>
<dbReference type="OrthoDB" id="9789954at2"/>
<dbReference type="SUPFAM" id="SSF46894">
    <property type="entry name" value="C-terminal effector domain of the bipartite response regulators"/>
    <property type="match status" value="1"/>
</dbReference>
<dbReference type="GO" id="GO:0003677">
    <property type="term" value="F:DNA binding"/>
    <property type="evidence" value="ECO:0007669"/>
    <property type="project" value="InterPro"/>
</dbReference>
<dbReference type="Gene3D" id="1.10.10.10">
    <property type="entry name" value="Winged helix-like DNA-binding domain superfamily/Winged helix DNA-binding domain"/>
    <property type="match status" value="1"/>
</dbReference>
<sequence length="335" mass="38516">MYDRGYRYEDEQYFCMFCEASSEQGVIYPEDGVLYDAQKAMKRHIEREHGSVLTALLGLGKKETGLTETQRTLLEYFAAGYSDAEIASKTGSSLSTVRNHRFALREKERQARVFLAIMGQLDSLAPPRTREAANREARVPSEFPAKGKKRQEALEEAIKRFQPGRFYTEAEVNELLGELYTDHVLVRRLLIEQGGLEREADGRAYWRKGETEMDKKAQMKWEYKNTRRPVGVYQVKCLANGKVYVGSSPNVDGMINRIKFELKTKMNRLPKLQADYDKYGADQFVFEVLELVKPESEGPQDTVAEGEQAKLLEAKWLEKLQPYGENGYNELEEEM</sequence>
<organism evidence="4 5">
    <name type="scientific">Tumebacillus flagellatus</name>
    <dbReference type="NCBI Taxonomy" id="1157490"/>
    <lineage>
        <taxon>Bacteria</taxon>
        <taxon>Bacillati</taxon>
        <taxon>Bacillota</taxon>
        <taxon>Bacilli</taxon>
        <taxon>Bacillales</taxon>
        <taxon>Alicyclobacillaceae</taxon>
        <taxon>Tumebacillus</taxon>
    </lineage>
</organism>
<dbReference type="AlphaFoldDB" id="A0A074LL13"/>
<dbReference type="SUPFAM" id="SSF82771">
    <property type="entry name" value="GIY-YIG endonuclease"/>
    <property type="match status" value="1"/>
</dbReference>
<dbReference type="eggNOG" id="COG3860">
    <property type="taxonomic scope" value="Bacteria"/>
</dbReference>
<gene>
    <name evidence="4" type="ORF">EL26_21785</name>
</gene>
<evidence type="ECO:0000256" key="1">
    <source>
        <dbReference type="ARBA" id="ARBA00023015"/>
    </source>
</evidence>
<evidence type="ECO:0000256" key="2">
    <source>
        <dbReference type="ARBA" id="ARBA00023163"/>
    </source>
</evidence>
<dbReference type="InterPro" id="IPR036388">
    <property type="entry name" value="WH-like_DNA-bd_sf"/>
</dbReference>
<proteinExistence type="predicted"/>
<name>A0A074LL13_9BACL</name>
<dbReference type="RefSeq" id="WP_052036644.1">
    <property type="nucleotide sequence ID" value="NZ_JMIR01000042.1"/>
</dbReference>
<reference evidence="4 5" key="1">
    <citation type="journal article" date="2013" name="Int. J. Syst. Evol. Microbiol.">
        <title>Tumebacillus flagellatus sp. nov., an alpha-amylase/pullulanase-producing bacterium isolated from cassava wastewater.</title>
        <authorList>
            <person name="Wang Q."/>
            <person name="Xie N."/>
            <person name="Qin Y."/>
            <person name="Shen N."/>
            <person name="Zhu J."/>
            <person name="Mi H."/>
            <person name="Huang R."/>
        </authorList>
    </citation>
    <scope>NUCLEOTIDE SEQUENCE [LARGE SCALE GENOMIC DNA]</scope>
    <source>
        <strain evidence="4 5">GST4</strain>
    </source>
</reference>
<dbReference type="Proteomes" id="UP000027931">
    <property type="component" value="Unassembled WGS sequence"/>
</dbReference>
<feature type="domain" description="HTH luxR-type" evidence="3">
    <location>
        <begin position="63"/>
        <end position="119"/>
    </location>
</feature>
<dbReference type="InterPro" id="IPR018656">
    <property type="entry name" value="DUF2087"/>
</dbReference>
<accession>A0A074LL13</accession>
<dbReference type="SMART" id="SM00421">
    <property type="entry name" value="HTH_LUXR"/>
    <property type="match status" value="1"/>
</dbReference>
<dbReference type="Gene3D" id="3.40.1440.10">
    <property type="entry name" value="GIY-YIG endonuclease"/>
    <property type="match status" value="1"/>
</dbReference>
<dbReference type="Pfam" id="PF09860">
    <property type="entry name" value="DUF2087"/>
    <property type="match status" value="1"/>
</dbReference>